<protein>
    <submittedName>
        <fullName evidence="1">Uncharacterized protein</fullName>
    </submittedName>
</protein>
<sequence>MHKVLDENYIDLLIDNIVADNLKRDYDLTKINERYSILHSPKEMLDMCYLGYRPYHIFPTIYTLCSDIALESSGISSVQNNPNFDLYWGK</sequence>
<reference evidence="1 2" key="1">
    <citation type="submission" date="2011-04" db="EMBL/GenBank/DDBJ databases">
        <title>The Genome Sequence of Clostridium citroniae WAL-19142.</title>
        <authorList>
            <consortium name="The Broad Institute Genome Sequencing Platform"/>
            <person name="Earl A."/>
            <person name="Ward D."/>
            <person name="Feldgarden M."/>
            <person name="Gevers D."/>
            <person name="Warren Y.A."/>
            <person name="Tyrrell K.L."/>
            <person name="Citron D.M."/>
            <person name="Goldstein E.J."/>
            <person name="Daigneault M."/>
            <person name="Allen-Vercoe E."/>
            <person name="Young S.K."/>
            <person name="Zeng Q."/>
            <person name="Gargeya S."/>
            <person name="Fitzgerald M."/>
            <person name="Haas B."/>
            <person name="Abouelleil A."/>
            <person name="Alvarado L."/>
            <person name="Arachchi H.M."/>
            <person name="Berlin A."/>
            <person name="Brown A."/>
            <person name="Chapman S.B."/>
            <person name="Chen Z."/>
            <person name="Dunbar C."/>
            <person name="Freedman E."/>
            <person name="Gearin G."/>
            <person name="Gellesch M."/>
            <person name="Goldberg J."/>
            <person name="Griggs A."/>
            <person name="Gujja S."/>
            <person name="Heilman E.R."/>
            <person name="Heiman D."/>
            <person name="Howarth C."/>
            <person name="Larson L."/>
            <person name="Lui A."/>
            <person name="MacDonald P.J."/>
            <person name="Mehta T."/>
            <person name="Montmayeur A."/>
            <person name="Murphy C."/>
            <person name="Neiman D."/>
            <person name="Pearson M."/>
            <person name="Priest M."/>
            <person name="Roberts A."/>
            <person name="Saif S."/>
            <person name="Shea T."/>
            <person name="Shenoy N."/>
            <person name="Sisk P."/>
            <person name="Stolte C."/>
            <person name="Sykes S."/>
            <person name="White J."/>
            <person name="Yandava C."/>
            <person name="Wortman J."/>
            <person name="Nusbaum C."/>
            <person name="Birren B."/>
        </authorList>
    </citation>
    <scope>NUCLEOTIDE SEQUENCE [LARGE SCALE GENOMIC DNA]</scope>
    <source>
        <strain evidence="1 2">WAL-19142</strain>
    </source>
</reference>
<dbReference type="RefSeq" id="WP_048930662.1">
    <property type="nucleotide sequence ID" value="NZ_KQ235881.1"/>
</dbReference>
<dbReference type="PATRIC" id="fig|742734.4.peg.4571"/>
<accession>A0A0J9EM87</accession>
<evidence type="ECO:0000313" key="2">
    <source>
        <dbReference type="Proteomes" id="UP000037392"/>
    </source>
</evidence>
<evidence type="ECO:0000313" key="1">
    <source>
        <dbReference type="EMBL" id="KMW16765.1"/>
    </source>
</evidence>
<organism evidence="1 2">
    <name type="scientific">[Clostridium] citroniae WAL-19142</name>
    <dbReference type="NCBI Taxonomy" id="742734"/>
    <lineage>
        <taxon>Bacteria</taxon>
        <taxon>Bacillati</taxon>
        <taxon>Bacillota</taxon>
        <taxon>Clostridia</taxon>
        <taxon>Lachnospirales</taxon>
        <taxon>Lachnospiraceae</taxon>
        <taxon>Enterocloster</taxon>
    </lineage>
</organism>
<dbReference type="Proteomes" id="UP000037392">
    <property type="component" value="Unassembled WGS sequence"/>
</dbReference>
<proteinExistence type="predicted"/>
<dbReference type="EMBL" id="ADLK01000029">
    <property type="protein sequence ID" value="KMW16765.1"/>
    <property type="molecule type" value="Genomic_DNA"/>
</dbReference>
<dbReference type="AlphaFoldDB" id="A0A0J9EM87"/>
<name>A0A0J9EM87_9FIRM</name>
<comment type="caution">
    <text evidence="1">The sequence shown here is derived from an EMBL/GenBank/DDBJ whole genome shotgun (WGS) entry which is preliminary data.</text>
</comment>
<dbReference type="GeneID" id="93161369"/>
<gene>
    <name evidence="1" type="ORF">HMPREF9470_04265</name>
</gene>